<dbReference type="AlphaFoldDB" id="A0A0E9V1B7"/>
<sequence>MQAMTTIRHRYTDSILTEYLNPHESCHGYRLKTCIHSRRSRTDLNLFFD</sequence>
<evidence type="ECO:0000313" key="1">
    <source>
        <dbReference type="EMBL" id="JAH71924.1"/>
    </source>
</evidence>
<accession>A0A0E9V1B7</accession>
<organism evidence="1">
    <name type="scientific">Anguilla anguilla</name>
    <name type="common">European freshwater eel</name>
    <name type="synonym">Muraena anguilla</name>
    <dbReference type="NCBI Taxonomy" id="7936"/>
    <lineage>
        <taxon>Eukaryota</taxon>
        <taxon>Metazoa</taxon>
        <taxon>Chordata</taxon>
        <taxon>Craniata</taxon>
        <taxon>Vertebrata</taxon>
        <taxon>Euteleostomi</taxon>
        <taxon>Actinopterygii</taxon>
        <taxon>Neopterygii</taxon>
        <taxon>Teleostei</taxon>
        <taxon>Anguilliformes</taxon>
        <taxon>Anguillidae</taxon>
        <taxon>Anguilla</taxon>
    </lineage>
</organism>
<proteinExistence type="predicted"/>
<protein>
    <submittedName>
        <fullName evidence="1">Uncharacterized protein</fullName>
    </submittedName>
</protein>
<reference evidence="1" key="1">
    <citation type="submission" date="2014-11" db="EMBL/GenBank/DDBJ databases">
        <authorList>
            <person name="Amaro Gonzalez C."/>
        </authorList>
    </citation>
    <scope>NUCLEOTIDE SEQUENCE</scope>
</reference>
<reference evidence="1" key="2">
    <citation type="journal article" date="2015" name="Fish Shellfish Immunol.">
        <title>Early steps in the European eel (Anguilla anguilla)-Vibrio vulnificus interaction in the gills: Role of the RtxA13 toxin.</title>
        <authorList>
            <person name="Callol A."/>
            <person name="Pajuelo D."/>
            <person name="Ebbesson L."/>
            <person name="Teles M."/>
            <person name="MacKenzie S."/>
            <person name="Amaro C."/>
        </authorList>
    </citation>
    <scope>NUCLEOTIDE SEQUENCE</scope>
</reference>
<dbReference type="EMBL" id="GBXM01036653">
    <property type="protein sequence ID" value="JAH71924.1"/>
    <property type="molecule type" value="Transcribed_RNA"/>
</dbReference>
<name>A0A0E9V1B7_ANGAN</name>